<evidence type="ECO:0000313" key="1">
    <source>
        <dbReference type="EMBL" id="KPQ44635.1"/>
    </source>
</evidence>
<comment type="caution">
    <text evidence="1">The sequence shown here is derived from an EMBL/GenBank/DDBJ whole genome shotgun (WGS) entry which is preliminary data.</text>
</comment>
<evidence type="ECO:0000313" key="2">
    <source>
        <dbReference type="Proteomes" id="UP000050360"/>
    </source>
</evidence>
<dbReference type="EMBL" id="LKCM01000066">
    <property type="protein sequence ID" value="KPQ44635.1"/>
    <property type="molecule type" value="Genomic_DNA"/>
</dbReference>
<dbReference type="AlphaFoldDB" id="A0A0P8E2Q9"/>
<proteinExistence type="predicted"/>
<reference evidence="1 2" key="1">
    <citation type="submission" date="2015-09" db="EMBL/GenBank/DDBJ databases">
        <title>A metagenomics-based metabolic model of nitrate-dependent anaerobic oxidation of methane by Methanoperedens-like archaea.</title>
        <authorList>
            <person name="Arshad A."/>
            <person name="Speth D.R."/>
            <person name="De Graaf R.M."/>
            <person name="Op Den Camp H.J."/>
            <person name="Jetten M.S."/>
            <person name="Welte C.U."/>
        </authorList>
    </citation>
    <scope>NUCLEOTIDE SEQUENCE [LARGE SCALE GENOMIC DNA]</scope>
</reference>
<organism evidence="1 2">
    <name type="scientific">Candidatus Methanoperedens nitratireducens</name>
    <dbReference type="NCBI Taxonomy" id="1392998"/>
    <lineage>
        <taxon>Archaea</taxon>
        <taxon>Methanobacteriati</taxon>
        <taxon>Methanobacteriota</taxon>
        <taxon>Stenosarchaea group</taxon>
        <taxon>Methanomicrobia</taxon>
        <taxon>Methanosarcinales</taxon>
        <taxon>ANME-2 cluster</taxon>
        <taxon>Candidatus Methanoperedentaceae</taxon>
        <taxon>Candidatus Methanoperedens</taxon>
    </lineage>
</organism>
<name>A0A0P8E2Q9_9EURY</name>
<gene>
    <name evidence="1" type="ORF">MPEBLZ_00792</name>
</gene>
<sequence length="372" mass="42563">MDAAGDLTILNGKLTILLAFGHGGELDKTQLRRFIGSEVIAEKWNKPIEVEQSECVTVIVAGSEKITCSTNVYADAFIAGASILRTEIEIRDRILFNDILVALHSNTIIVEGFDFQSFAIKKINEMRKKLNPDMTIEYYPHFKKYTLLRLKDFTPKLDSKGLKEHYGEIITRFLSGETSIRRLHSKEITEKLSNDLSYYDEDLFLASTEGGFILGCEDYIKDLRELLELSISLLLLFQLYDQKIDAEITNAFDAIKKLSTSRYYFLTQVPRKLEKSLLKVSEIGLVILDDIEDLMNPQKITQDWYYQSAYQKMLNTLKVGDFEKVVQHKIDSLQDLYITARELSSEQLNILLEIAIVLLILWEVVKPALVPG</sequence>
<protein>
    <recommendedName>
        <fullName evidence="3">DUF155 domain-containing protein</fullName>
    </recommendedName>
</protein>
<evidence type="ECO:0008006" key="3">
    <source>
        <dbReference type="Google" id="ProtNLM"/>
    </source>
</evidence>
<accession>A0A0P8E2Q9</accession>
<dbReference type="Proteomes" id="UP000050360">
    <property type="component" value="Unassembled WGS sequence"/>
</dbReference>